<evidence type="ECO:0000313" key="2">
    <source>
        <dbReference type="EMBL" id="KAK8866120.1"/>
    </source>
</evidence>
<dbReference type="AlphaFoldDB" id="A0AAW0Z5A2"/>
<sequence>MSPSDPFDDEEDDFFANPETLNILEAVEQRAIHQASQTSGAPSRPRSSQPYHHTLAKPRNSPKLLGRGGNPIREPRPLNTEPRAGGSGFGWEHGGKRSIDGNLERHVEAIKKKEMYWASNAGRRVEEEDESPPIDVVMDASGRFELGGVGDEGIVITDNRKAQQEALGESLAAVASQSVMPAAKRKPSDDAVAARRRAIAESGVAANGNGNGNLPPRPALSRSNSASSGLGTPNALAGTSRQLAPPLMVNALQPATTAQKFNSNRALSRSVSAGVQVFNHRTTTAAGPSKLPTIPSQSEGFSDGPPPASQGSAARQAAIELERERQRRQELEAELTRLRLQAERSQQGVQVVRDVGTAGAGDGGGGEEKIKELQAQVWAAKGEAETMRRAQREEHNRHLAEVERLRTALADKDVQIKEKEIQQRRAVESIKHQAVFSNHAVQNSAVKARPQSLRMPSASQSQFRALPTPIRNGSPSRHGSFYDLDTAPLVRTVKGKGKAPPPPPPAFGKFNNAFTATPLPGMRLKRQKTEDVSPRASPVKGQSHPPSSPVRGSPARGRNGASSPAPMDDEDEEGIDWGQGQVALMGVGNDLEQRDAEEDRLPTDHKAELLYHLLNHVPLSSLQVMLGSTTEPTIYRIMNYTPPPHVANRQVYTEKCSDLLRACGDAQLAFDQLVDVIGSSLTAMLEVVAQSILNAELATLYDVAAICNVISMLASAAFLFPDLVSVAATYGISKTCRHIVKSIFVDSAFLSRLHTEFGAVPGSETDAGSLAEDAKIAAQGWHLELADNLAMLCETMCWFGDEAEVWHEVELVDVITGLIDTSLDKAIVKRGVELFYSASCLSSNFRSLIATSEEYKQQYPAEQSPLIERICRYLFTPHPTCTETESLKLSILIVRGLCMMSIADPDAAILIGQKSILVPALILVLQRESTKIWGIHAISHSSGDALSLLQPALSLLHHLVFPSPMSFSPGRASQEQDLPIGIRLPDRLHSASASKEFNGLQHIFVSAMGCMAYGLVGEEMIDESDQRSIQVLSGDLLENVVEGPEGDNIYEMYVAVDEEEEGGVGVDMDAYAEMEVEEY</sequence>
<accession>A0AAW0Z5A2</accession>
<feature type="compositionally biased region" description="Polar residues" evidence="1">
    <location>
        <begin position="34"/>
        <end position="51"/>
    </location>
</feature>
<feature type="region of interest" description="Disordered" evidence="1">
    <location>
        <begin position="203"/>
        <end position="238"/>
    </location>
</feature>
<feature type="compositionally biased region" description="Polar residues" evidence="1">
    <location>
        <begin position="221"/>
        <end position="238"/>
    </location>
</feature>
<feature type="region of interest" description="Disordered" evidence="1">
    <location>
        <begin position="493"/>
        <end position="574"/>
    </location>
</feature>
<dbReference type="KEGG" id="kne:92178530"/>
<gene>
    <name evidence="2" type="ORF">IAR55_001271</name>
</gene>
<keyword evidence="3" id="KW-1185">Reference proteome</keyword>
<evidence type="ECO:0000256" key="1">
    <source>
        <dbReference type="SAM" id="MobiDB-lite"/>
    </source>
</evidence>
<feature type="region of interest" description="Disordered" evidence="1">
    <location>
        <begin position="448"/>
        <end position="481"/>
    </location>
</feature>
<name>A0AAW0Z5A2_9TREE</name>
<reference evidence="2 3" key="1">
    <citation type="journal article" date="2024" name="bioRxiv">
        <title>Comparative genomics of Cryptococcus and Kwoniella reveals pathogenesis evolution and contrasting karyotype dynamics via intercentromeric recombination or chromosome fusion.</title>
        <authorList>
            <person name="Coelho M.A."/>
            <person name="David-Palma M."/>
            <person name="Shea T."/>
            <person name="Bowers K."/>
            <person name="McGinley-Smith S."/>
            <person name="Mohammad A.W."/>
            <person name="Gnirke A."/>
            <person name="Yurkov A.M."/>
            <person name="Nowrousian M."/>
            <person name="Sun S."/>
            <person name="Cuomo C.A."/>
            <person name="Heitman J."/>
        </authorList>
    </citation>
    <scope>NUCLEOTIDE SEQUENCE [LARGE SCALE GENOMIC DNA]</scope>
    <source>
        <strain evidence="2 3">CBS 13917</strain>
    </source>
</reference>
<comment type="caution">
    <text evidence="2">The sequence shown here is derived from an EMBL/GenBank/DDBJ whole genome shotgun (WGS) entry which is preliminary data.</text>
</comment>
<dbReference type="RefSeq" id="XP_066805599.1">
    <property type="nucleotide sequence ID" value="XM_066944398.1"/>
</dbReference>
<protein>
    <submittedName>
        <fullName evidence="2">Uncharacterized protein</fullName>
    </submittedName>
</protein>
<proteinExistence type="predicted"/>
<organism evidence="2 3">
    <name type="scientific">Kwoniella newhampshirensis</name>
    <dbReference type="NCBI Taxonomy" id="1651941"/>
    <lineage>
        <taxon>Eukaryota</taxon>
        <taxon>Fungi</taxon>
        <taxon>Dikarya</taxon>
        <taxon>Basidiomycota</taxon>
        <taxon>Agaricomycotina</taxon>
        <taxon>Tremellomycetes</taxon>
        <taxon>Tremellales</taxon>
        <taxon>Cryptococcaceae</taxon>
        <taxon>Kwoniella</taxon>
    </lineage>
</organism>
<dbReference type="EMBL" id="JBCAWK010000002">
    <property type="protein sequence ID" value="KAK8866120.1"/>
    <property type="molecule type" value="Genomic_DNA"/>
</dbReference>
<evidence type="ECO:0000313" key="3">
    <source>
        <dbReference type="Proteomes" id="UP001388673"/>
    </source>
</evidence>
<dbReference type="GeneID" id="92178530"/>
<feature type="region of interest" description="Disordered" evidence="1">
    <location>
        <begin position="282"/>
        <end position="317"/>
    </location>
</feature>
<feature type="region of interest" description="Disordered" evidence="1">
    <location>
        <begin position="30"/>
        <end position="99"/>
    </location>
</feature>
<dbReference type="Proteomes" id="UP001388673">
    <property type="component" value="Unassembled WGS sequence"/>
</dbReference>